<accession>A0A5B0Q929</accession>
<dbReference type="Proteomes" id="UP000325313">
    <property type="component" value="Unassembled WGS sequence"/>
</dbReference>
<gene>
    <name evidence="1" type="ORF">PGTUg99_027221</name>
</gene>
<evidence type="ECO:0000313" key="2">
    <source>
        <dbReference type="Proteomes" id="UP000325313"/>
    </source>
</evidence>
<comment type="caution">
    <text evidence="1">The sequence shown here is derived from an EMBL/GenBank/DDBJ whole genome shotgun (WGS) entry which is preliminary data.</text>
</comment>
<protein>
    <submittedName>
        <fullName evidence="1">Uncharacterized protein</fullName>
    </submittedName>
</protein>
<proteinExistence type="predicted"/>
<dbReference type="AlphaFoldDB" id="A0A5B0Q929"/>
<organism evidence="1 2">
    <name type="scientific">Puccinia graminis f. sp. tritici</name>
    <dbReference type="NCBI Taxonomy" id="56615"/>
    <lineage>
        <taxon>Eukaryota</taxon>
        <taxon>Fungi</taxon>
        <taxon>Dikarya</taxon>
        <taxon>Basidiomycota</taxon>
        <taxon>Pucciniomycotina</taxon>
        <taxon>Pucciniomycetes</taxon>
        <taxon>Pucciniales</taxon>
        <taxon>Pucciniaceae</taxon>
        <taxon>Puccinia</taxon>
    </lineage>
</organism>
<dbReference type="EMBL" id="VDEP01000304">
    <property type="protein sequence ID" value="KAA1109619.1"/>
    <property type="molecule type" value="Genomic_DNA"/>
</dbReference>
<sequence>MHTAGRRRCDSEGLGCSRALGRDSWGCTDERDVMKCCGRKVQDSGGSDKKASQLDQRSLTFKSSSMDQDGNLILPIEHRVGWRPETEANVFSSEPPLADWRYLTISSWVVVVTLPWKKLTAYRAAEARQLDGHTTYQGNRFITVCVVWRPTEMDSVLKHRNLTSDAGAALKLAQLECCKEKT</sequence>
<name>A0A5B0Q929_PUCGR</name>
<reference evidence="1 2" key="1">
    <citation type="submission" date="2019-05" db="EMBL/GenBank/DDBJ databases">
        <title>Emergence of the Ug99 lineage of the wheat stem rust pathogen through somatic hybridization.</title>
        <authorList>
            <person name="Li F."/>
            <person name="Upadhyaya N.M."/>
            <person name="Sperschneider J."/>
            <person name="Matny O."/>
            <person name="Nguyen-Phuc H."/>
            <person name="Mago R."/>
            <person name="Raley C."/>
            <person name="Miller M.E."/>
            <person name="Silverstein K.A.T."/>
            <person name="Henningsen E."/>
            <person name="Hirsch C.D."/>
            <person name="Visser B."/>
            <person name="Pretorius Z.A."/>
            <person name="Steffenson B.J."/>
            <person name="Schwessinger B."/>
            <person name="Dodds P.N."/>
            <person name="Figueroa M."/>
        </authorList>
    </citation>
    <scope>NUCLEOTIDE SEQUENCE [LARGE SCALE GENOMIC DNA]</scope>
    <source>
        <strain evidence="1 2">Ug99</strain>
    </source>
</reference>
<evidence type="ECO:0000313" key="1">
    <source>
        <dbReference type="EMBL" id="KAA1109619.1"/>
    </source>
</evidence>